<name>A0A087UR91_STEMI</name>
<evidence type="ECO:0000256" key="11">
    <source>
        <dbReference type="SAM" id="Phobius"/>
    </source>
</evidence>
<feature type="non-terminal residue" evidence="12">
    <location>
        <position position="249"/>
    </location>
</feature>
<dbReference type="Proteomes" id="UP000054359">
    <property type="component" value="Unassembled WGS sequence"/>
</dbReference>
<gene>
    <name evidence="12" type="ORF">X975_00233</name>
</gene>
<proteinExistence type="inferred from homology"/>
<keyword evidence="5" id="KW-0547">Nucleotide-binding</keyword>
<evidence type="ECO:0000256" key="8">
    <source>
        <dbReference type="ARBA" id="ARBA00023134"/>
    </source>
</evidence>
<evidence type="ECO:0000256" key="4">
    <source>
        <dbReference type="ARBA" id="ARBA00022692"/>
    </source>
</evidence>
<evidence type="ECO:0000256" key="3">
    <source>
        <dbReference type="ARBA" id="ARBA00020256"/>
    </source>
</evidence>
<dbReference type="GO" id="GO:0005525">
    <property type="term" value="F:GTP binding"/>
    <property type="evidence" value="ECO:0007669"/>
    <property type="project" value="UniProtKB-KW"/>
</dbReference>
<dbReference type="AlphaFoldDB" id="A0A087UR91"/>
<protein>
    <recommendedName>
        <fullName evidence="3">Signal recognition particle receptor subunit beta</fullName>
    </recommendedName>
</protein>
<dbReference type="GO" id="GO:0005789">
    <property type="term" value="C:endoplasmic reticulum membrane"/>
    <property type="evidence" value="ECO:0007669"/>
    <property type="project" value="UniProtKB-SubCell"/>
</dbReference>
<dbReference type="InterPro" id="IPR027417">
    <property type="entry name" value="P-loop_NTPase"/>
</dbReference>
<reference evidence="12 13" key="1">
    <citation type="submission" date="2013-11" db="EMBL/GenBank/DDBJ databases">
        <title>Genome sequencing of Stegodyphus mimosarum.</title>
        <authorList>
            <person name="Bechsgaard J."/>
        </authorList>
    </citation>
    <scope>NUCLEOTIDE SEQUENCE [LARGE SCALE GENOMIC DNA]</scope>
</reference>
<dbReference type="PANTHER" id="PTHR46693:SF1">
    <property type="entry name" value="ADP-RIBOSYLATION FACTOR-LIKE PROTEIN 15"/>
    <property type="match status" value="1"/>
</dbReference>
<comment type="subcellular location">
    <subcellularLocation>
        <location evidence="1">Endoplasmic reticulum membrane</location>
        <topology evidence="1">Single-pass membrane protein</topology>
    </subcellularLocation>
</comment>
<dbReference type="Gene3D" id="3.40.50.300">
    <property type="entry name" value="P-loop containing nucleotide triphosphate hydrolases"/>
    <property type="match status" value="1"/>
</dbReference>
<accession>A0A087UR91</accession>
<evidence type="ECO:0000313" key="13">
    <source>
        <dbReference type="Proteomes" id="UP000054359"/>
    </source>
</evidence>
<dbReference type="PANTHER" id="PTHR46693">
    <property type="entry name" value="ADP-RIBOSYLATION FACTOR-LIKE PROTEIN 15"/>
    <property type="match status" value="1"/>
</dbReference>
<keyword evidence="7 11" id="KW-1133">Transmembrane helix</keyword>
<dbReference type="STRING" id="407821.A0A087UR91"/>
<evidence type="ECO:0000256" key="1">
    <source>
        <dbReference type="ARBA" id="ARBA00004389"/>
    </source>
</evidence>
<organism evidence="12 13">
    <name type="scientific">Stegodyphus mimosarum</name>
    <name type="common">African social velvet spider</name>
    <dbReference type="NCBI Taxonomy" id="407821"/>
    <lineage>
        <taxon>Eukaryota</taxon>
        <taxon>Metazoa</taxon>
        <taxon>Ecdysozoa</taxon>
        <taxon>Arthropoda</taxon>
        <taxon>Chelicerata</taxon>
        <taxon>Arachnida</taxon>
        <taxon>Araneae</taxon>
        <taxon>Araneomorphae</taxon>
        <taxon>Entelegynae</taxon>
        <taxon>Eresoidea</taxon>
        <taxon>Eresidae</taxon>
        <taxon>Stegodyphus</taxon>
    </lineage>
</organism>
<dbReference type="CDD" id="cd04105">
    <property type="entry name" value="SR_beta"/>
    <property type="match status" value="1"/>
</dbReference>
<evidence type="ECO:0000256" key="7">
    <source>
        <dbReference type="ARBA" id="ARBA00022989"/>
    </source>
</evidence>
<comment type="similarity">
    <text evidence="2">Belongs to the SRP receptor beta subunit family.</text>
</comment>
<dbReference type="OMA" id="MNGVKVT"/>
<keyword evidence="4 11" id="KW-0812">Transmembrane</keyword>
<dbReference type="InterPro" id="IPR042292">
    <property type="entry name" value="ARL15"/>
</dbReference>
<evidence type="ECO:0000256" key="6">
    <source>
        <dbReference type="ARBA" id="ARBA00022824"/>
    </source>
</evidence>
<keyword evidence="10 12" id="KW-0675">Receptor</keyword>
<keyword evidence="6" id="KW-0256">Endoplasmic reticulum</keyword>
<keyword evidence="13" id="KW-1185">Reference proteome</keyword>
<keyword evidence="9 11" id="KW-0472">Membrane</keyword>
<evidence type="ECO:0000256" key="2">
    <source>
        <dbReference type="ARBA" id="ARBA00005619"/>
    </source>
</evidence>
<dbReference type="InterPro" id="IPR019009">
    <property type="entry name" value="SRP_receptor_beta_su"/>
</dbReference>
<sequence length="249" mass="28378">MEPLKEYIGQIEYDVNFYAIISAILALLVTIVIFFAFRKKRVYRRSVLITGLSESGKTLLFSRLVSSKKVITYTSMKENIAVLSVPKKKPITVVDVPGNERLRFKYIEEFIPSARGIIFVIDSLTFQKEIRDVAGFLFTLLQEPFVHHYRIPFLIACNKQDHAVAKSAKVIQSQLEKEMNALRITQSGRLASVSAFEDKIFLGHKGKDFQFSDLKTVRVEFCECSALEPGEGSSTEILQPFWIWLSKIA</sequence>
<dbReference type="OrthoDB" id="41266at2759"/>
<keyword evidence="8" id="KW-0342">GTP-binding</keyword>
<evidence type="ECO:0000313" key="12">
    <source>
        <dbReference type="EMBL" id="KFM79880.1"/>
    </source>
</evidence>
<evidence type="ECO:0000256" key="5">
    <source>
        <dbReference type="ARBA" id="ARBA00022741"/>
    </source>
</evidence>
<dbReference type="EMBL" id="KK121162">
    <property type="protein sequence ID" value="KFM79880.1"/>
    <property type="molecule type" value="Genomic_DNA"/>
</dbReference>
<dbReference type="Pfam" id="PF09439">
    <property type="entry name" value="SRPRB"/>
    <property type="match status" value="1"/>
</dbReference>
<feature type="transmembrane region" description="Helical" evidence="11">
    <location>
        <begin position="15"/>
        <end position="37"/>
    </location>
</feature>
<dbReference type="SUPFAM" id="SSF52540">
    <property type="entry name" value="P-loop containing nucleoside triphosphate hydrolases"/>
    <property type="match status" value="1"/>
</dbReference>
<evidence type="ECO:0000256" key="9">
    <source>
        <dbReference type="ARBA" id="ARBA00023136"/>
    </source>
</evidence>
<evidence type="ECO:0000256" key="10">
    <source>
        <dbReference type="ARBA" id="ARBA00023170"/>
    </source>
</evidence>